<dbReference type="GO" id="GO:0005886">
    <property type="term" value="C:plasma membrane"/>
    <property type="evidence" value="ECO:0007669"/>
    <property type="project" value="TreeGrafter"/>
</dbReference>
<organism evidence="8 9">
    <name type="scientific">Ancylostoma ceylanicum</name>
    <dbReference type="NCBI Taxonomy" id="53326"/>
    <lineage>
        <taxon>Eukaryota</taxon>
        <taxon>Metazoa</taxon>
        <taxon>Ecdysozoa</taxon>
        <taxon>Nematoda</taxon>
        <taxon>Chromadorea</taxon>
        <taxon>Rhabditida</taxon>
        <taxon>Rhabditina</taxon>
        <taxon>Rhabditomorpha</taxon>
        <taxon>Strongyloidea</taxon>
        <taxon>Ancylostomatidae</taxon>
        <taxon>Ancylostomatinae</taxon>
        <taxon>Ancylostoma</taxon>
    </lineage>
</organism>
<dbReference type="InterPro" id="IPR027417">
    <property type="entry name" value="P-loop_NTPase"/>
</dbReference>
<evidence type="ECO:0000256" key="3">
    <source>
        <dbReference type="ARBA" id="ARBA00022692"/>
    </source>
</evidence>
<evidence type="ECO:0000256" key="2">
    <source>
        <dbReference type="ARBA" id="ARBA00022448"/>
    </source>
</evidence>
<dbReference type="AlphaFoldDB" id="A0A0D6LJI1"/>
<evidence type="ECO:0000256" key="1">
    <source>
        <dbReference type="ARBA" id="ARBA00004141"/>
    </source>
</evidence>
<protein>
    <submittedName>
        <fullName evidence="8">Uncharacterized protein</fullName>
    </submittedName>
</protein>
<accession>A0A0D6LJI1</accession>
<comment type="subcellular location">
    <subcellularLocation>
        <location evidence="1">Membrane</location>
        <topology evidence="1">Multi-pass membrane protein</topology>
    </subcellularLocation>
</comment>
<keyword evidence="5 7" id="KW-0472">Membrane</keyword>
<gene>
    <name evidence="8" type="ORF">ANCCEY_10806</name>
</gene>
<feature type="region of interest" description="Disordered" evidence="6">
    <location>
        <begin position="98"/>
        <end position="118"/>
    </location>
</feature>
<evidence type="ECO:0000256" key="6">
    <source>
        <dbReference type="SAM" id="MobiDB-lite"/>
    </source>
</evidence>
<evidence type="ECO:0000313" key="8">
    <source>
        <dbReference type="EMBL" id="EPB70106.1"/>
    </source>
</evidence>
<dbReference type="Proteomes" id="UP000054495">
    <property type="component" value="Unassembled WGS sequence"/>
</dbReference>
<keyword evidence="3 7" id="KW-0812">Transmembrane</keyword>
<dbReference type="InterPro" id="IPR050352">
    <property type="entry name" value="ABCG_transporters"/>
</dbReference>
<keyword evidence="2" id="KW-0813">Transport</keyword>
<dbReference type="GO" id="GO:0042626">
    <property type="term" value="F:ATPase-coupled transmembrane transporter activity"/>
    <property type="evidence" value="ECO:0007669"/>
    <property type="project" value="TreeGrafter"/>
</dbReference>
<reference evidence="8 9" key="1">
    <citation type="submission" date="2013-05" db="EMBL/GenBank/DDBJ databases">
        <title>Draft genome of the parasitic nematode Anyclostoma ceylanicum.</title>
        <authorList>
            <person name="Mitreva M."/>
        </authorList>
    </citation>
    <scope>NUCLEOTIDE SEQUENCE [LARGE SCALE GENOMIC DNA]</scope>
</reference>
<name>A0A0D6LJI1_9BILA</name>
<evidence type="ECO:0000313" key="9">
    <source>
        <dbReference type="Proteomes" id="UP000054495"/>
    </source>
</evidence>
<sequence length="587" mass="66069">MDKLAIVHNCIKVIAAMSIDEMDFCTPIYAQPHKEVASKSYVNEEREIIATECFIKYSETLPQLLRLENYSESRQEPLLSPCAIPPINAEEDAALLLRGPPSAETGPTSSSESTSVRDRRALHFHDASRVVSVTYTNINETRQLSVEREYDLVYGGGLVPNCQPQAAPDNCADLYTTMPARLAMVERRRRRPTEERRQIRDVSFDLCGGDIMALMSGSEAELRALLDALGGRGRIGRIKGDISINDNRLRPEQFAARTAYVTTEELPSSLTVVQYLRISVALHPPTTKAFKNENMIDQLIGTLALAHRRHTLCSRLSNSEGQRLRIAAQLLKDTDILICGDLTRNMDSYETAFLVDYLRDWAIKLNRVVMMAIAPTSFEILLMFSKCALLTSGRFVFFDSPTKIKSYFDSIGFSCPPYKNPCDFYVDVATHDHLSQAASLESSSRISKLIQFWEQNKPPPRCFANSPVPPSLCRPPVLRTLQTLYRQSMYEFANDPLASLREPVIAMITSLAIGFAYSSLTKEKRVGADDRIGFATAVLYLGMIPWIYVVIQKVAREKKTARNILRKTQLSSLLFLIHKVKLENQNH</sequence>
<evidence type="ECO:0000256" key="5">
    <source>
        <dbReference type="ARBA" id="ARBA00023136"/>
    </source>
</evidence>
<keyword evidence="4 7" id="KW-1133">Transmembrane helix</keyword>
<proteinExistence type="predicted"/>
<dbReference type="SUPFAM" id="SSF52540">
    <property type="entry name" value="P-loop containing nucleoside triphosphate hydrolases"/>
    <property type="match status" value="1"/>
</dbReference>
<dbReference type="PANTHER" id="PTHR48041">
    <property type="entry name" value="ABC TRANSPORTER G FAMILY MEMBER 28"/>
    <property type="match status" value="1"/>
</dbReference>
<keyword evidence="9" id="KW-1185">Reference proteome</keyword>
<evidence type="ECO:0000256" key="7">
    <source>
        <dbReference type="SAM" id="Phobius"/>
    </source>
</evidence>
<dbReference type="EMBL" id="KE125224">
    <property type="protein sequence ID" value="EPB70106.1"/>
    <property type="molecule type" value="Genomic_DNA"/>
</dbReference>
<feature type="transmembrane region" description="Helical" evidence="7">
    <location>
        <begin position="532"/>
        <end position="551"/>
    </location>
</feature>
<feature type="compositionally biased region" description="Low complexity" evidence="6">
    <location>
        <begin position="99"/>
        <end position="114"/>
    </location>
</feature>
<evidence type="ECO:0000256" key="4">
    <source>
        <dbReference type="ARBA" id="ARBA00022989"/>
    </source>
</evidence>
<dbReference type="Gene3D" id="3.40.50.300">
    <property type="entry name" value="P-loop containing nucleotide triphosphate hydrolases"/>
    <property type="match status" value="1"/>
</dbReference>
<dbReference type="PANTHER" id="PTHR48041:SF89">
    <property type="entry name" value="FI03229P"/>
    <property type="match status" value="1"/>
</dbReference>